<evidence type="ECO:0000256" key="2">
    <source>
        <dbReference type="ARBA" id="ARBA00022448"/>
    </source>
</evidence>
<reference evidence="6" key="1">
    <citation type="journal article" date="2014" name="Int. J. Syst. Evol. Microbiol.">
        <title>Complete genome sequence of Corynebacterium casei LMG S-19264T (=DSM 44701T), isolated from a smear-ripened cheese.</title>
        <authorList>
            <consortium name="US DOE Joint Genome Institute (JGI-PGF)"/>
            <person name="Walter F."/>
            <person name="Albersmeier A."/>
            <person name="Kalinowski J."/>
            <person name="Ruckert C."/>
        </authorList>
    </citation>
    <scope>NUCLEOTIDE SEQUENCE</scope>
    <source>
        <strain evidence="6">CGMCC 1.15758</strain>
    </source>
</reference>
<dbReference type="RefSeq" id="WP_117003019.1">
    <property type="nucleotide sequence ID" value="NZ_BMJS01000020.1"/>
</dbReference>
<dbReference type="GO" id="GO:0005524">
    <property type="term" value="F:ATP binding"/>
    <property type="evidence" value="ECO:0007669"/>
    <property type="project" value="UniProtKB-KW"/>
</dbReference>
<dbReference type="Proteomes" id="UP000636949">
    <property type="component" value="Unassembled WGS sequence"/>
</dbReference>
<dbReference type="PANTHER" id="PTHR42788">
    <property type="entry name" value="TAURINE IMPORT ATP-BINDING PROTEIN-RELATED"/>
    <property type="match status" value="1"/>
</dbReference>
<protein>
    <submittedName>
        <fullName evidence="6">ABC transporter ATP-binding protein</fullName>
    </submittedName>
</protein>
<evidence type="ECO:0000256" key="4">
    <source>
        <dbReference type="ARBA" id="ARBA00022840"/>
    </source>
</evidence>
<dbReference type="OrthoDB" id="9802264at2"/>
<keyword evidence="4 6" id="KW-0067">ATP-binding</keyword>
<keyword evidence="7" id="KW-1185">Reference proteome</keyword>
<evidence type="ECO:0000313" key="7">
    <source>
        <dbReference type="Proteomes" id="UP000636949"/>
    </source>
</evidence>
<accession>A0A8J2Z4Z9</accession>
<evidence type="ECO:0000256" key="3">
    <source>
        <dbReference type="ARBA" id="ARBA00022741"/>
    </source>
</evidence>
<evidence type="ECO:0000259" key="5">
    <source>
        <dbReference type="PROSITE" id="PS50893"/>
    </source>
</evidence>
<reference evidence="6" key="2">
    <citation type="submission" date="2020-09" db="EMBL/GenBank/DDBJ databases">
        <authorList>
            <person name="Sun Q."/>
            <person name="Zhou Y."/>
        </authorList>
    </citation>
    <scope>NUCLEOTIDE SEQUENCE</scope>
    <source>
        <strain evidence="6">CGMCC 1.15758</strain>
    </source>
</reference>
<dbReference type="InterPro" id="IPR027417">
    <property type="entry name" value="P-loop_NTPase"/>
</dbReference>
<dbReference type="SUPFAM" id="SSF52540">
    <property type="entry name" value="P-loop containing nucleoside triphosphate hydrolases"/>
    <property type="match status" value="1"/>
</dbReference>
<evidence type="ECO:0000256" key="1">
    <source>
        <dbReference type="ARBA" id="ARBA00005417"/>
    </source>
</evidence>
<gene>
    <name evidence="6" type="ORF">GCM10010995_17440</name>
</gene>
<name>A0A8J2Z4Z9_9GAMM</name>
<comment type="similarity">
    <text evidence="1">Belongs to the ABC transporter superfamily.</text>
</comment>
<sequence>MKNNVLIECQNIELYFEKDKKHSLKVLDRINFTLHENEIVAILGKSGAGKSSFLRIAAGLLHPSYGSVLYKDKPVTKPLDNMSMVFQNFALLPWLNVVDNILFGSDALGISRKISEPKAHELIQKISLQGFEKAYVNELSGGMKQRVGFARALMVEPEILFLDEPFSSLDITTANTLRSDILNLWLNKQIPTKSMVLVTHSVEEAVMMADRVIIFDNHPGKIAYEHTLNIPRLRDKRSAEVLKHIDLLEQKLHSVNMGKKEDKVLTIQP</sequence>
<dbReference type="SMART" id="SM00382">
    <property type="entry name" value="AAA"/>
    <property type="match status" value="1"/>
</dbReference>
<keyword evidence="3" id="KW-0547">Nucleotide-binding</keyword>
<dbReference type="GO" id="GO:0016887">
    <property type="term" value="F:ATP hydrolysis activity"/>
    <property type="evidence" value="ECO:0007669"/>
    <property type="project" value="InterPro"/>
</dbReference>
<dbReference type="AlphaFoldDB" id="A0A8J2Z4Z9"/>
<keyword evidence="2" id="KW-0813">Transport</keyword>
<evidence type="ECO:0000313" key="6">
    <source>
        <dbReference type="EMBL" id="GGG00609.1"/>
    </source>
</evidence>
<dbReference type="CDD" id="cd03293">
    <property type="entry name" value="ABC_NrtD_SsuB_transporters"/>
    <property type="match status" value="1"/>
</dbReference>
<dbReference type="Gene3D" id="3.40.50.300">
    <property type="entry name" value="P-loop containing nucleotide triphosphate hydrolases"/>
    <property type="match status" value="1"/>
</dbReference>
<proteinExistence type="inferred from homology"/>
<dbReference type="InterPro" id="IPR003439">
    <property type="entry name" value="ABC_transporter-like_ATP-bd"/>
</dbReference>
<dbReference type="EMBL" id="BMJS01000020">
    <property type="protein sequence ID" value="GGG00609.1"/>
    <property type="molecule type" value="Genomic_DNA"/>
</dbReference>
<comment type="caution">
    <text evidence="6">The sequence shown here is derived from an EMBL/GenBank/DDBJ whole genome shotgun (WGS) entry which is preliminary data.</text>
</comment>
<dbReference type="InterPro" id="IPR017871">
    <property type="entry name" value="ABC_transporter-like_CS"/>
</dbReference>
<organism evidence="6 7">
    <name type="scientific">Cysteiniphilum litorale</name>
    <dbReference type="NCBI Taxonomy" id="2056700"/>
    <lineage>
        <taxon>Bacteria</taxon>
        <taxon>Pseudomonadati</taxon>
        <taxon>Pseudomonadota</taxon>
        <taxon>Gammaproteobacteria</taxon>
        <taxon>Thiotrichales</taxon>
        <taxon>Fastidiosibacteraceae</taxon>
        <taxon>Cysteiniphilum</taxon>
    </lineage>
</organism>
<feature type="domain" description="ABC transporter" evidence="5">
    <location>
        <begin position="7"/>
        <end position="242"/>
    </location>
</feature>
<dbReference type="InterPro" id="IPR050166">
    <property type="entry name" value="ABC_transporter_ATP-bind"/>
</dbReference>
<dbReference type="InterPro" id="IPR003593">
    <property type="entry name" value="AAA+_ATPase"/>
</dbReference>
<dbReference type="PROSITE" id="PS00211">
    <property type="entry name" value="ABC_TRANSPORTER_1"/>
    <property type="match status" value="1"/>
</dbReference>
<dbReference type="PROSITE" id="PS50893">
    <property type="entry name" value="ABC_TRANSPORTER_2"/>
    <property type="match status" value="1"/>
</dbReference>
<dbReference type="PANTHER" id="PTHR42788:SF13">
    <property type="entry name" value="ALIPHATIC SULFONATES IMPORT ATP-BINDING PROTEIN SSUB"/>
    <property type="match status" value="1"/>
</dbReference>
<dbReference type="Pfam" id="PF00005">
    <property type="entry name" value="ABC_tran"/>
    <property type="match status" value="1"/>
</dbReference>